<keyword evidence="2" id="KW-1185">Reference proteome</keyword>
<name>A0A543I6A5_9MICO</name>
<dbReference type="RefSeq" id="WP_246054521.1">
    <property type="nucleotide sequence ID" value="NZ_BAAAYS010000027.1"/>
</dbReference>
<gene>
    <name evidence="1" type="ORF">FB466_0961</name>
</gene>
<evidence type="ECO:0000313" key="1">
    <source>
        <dbReference type="EMBL" id="TQM66133.1"/>
    </source>
</evidence>
<accession>A0A543I6A5</accession>
<dbReference type="Proteomes" id="UP000318331">
    <property type="component" value="Unassembled WGS sequence"/>
</dbReference>
<sequence length="155" mass="17660">MTERTHIRQLDGVSRGPLIDTVRPYPDQIRYSLNRLDGSSAWSYSLWRTPEGADLLEDIPLSETYMQCAGAAAAMTVEVRLETSEGVFRQYVVGKPLNEHAEAPTEVISWGQREQDRTQVYSNEVFTADEAAEVFYDYFLTDKVSGLYVLRELEL</sequence>
<protein>
    <submittedName>
        <fullName evidence="1">Uncharacterized protein</fullName>
    </submittedName>
</protein>
<proteinExistence type="predicted"/>
<comment type="caution">
    <text evidence="1">The sequence shown here is derived from an EMBL/GenBank/DDBJ whole genome shotgun (WGS) entry which is preliminary data.</text>
</comment>
<reference evidence="1 2" key="1">
    <citation type="submission" date="2019-06" db="EMBL/GenBank/DDBJ databases">
        <title>Sequencing the genomes of 1000 actinobacteria strains.</title>
        <authorList>
            <person name="Klenk H.-P."/>
        </authorList>
    </citation>
    <scope>NUCLEOTIDE SEQUENCE [LARGE SCALE GENOMIC DNA]</scope>
    <source>
        <strain evidence="1 2">DSM 18031</strain>
    </source>
</reference>
<dbReference type="EMBL" id="VFPN01000001">
    <property type="protein sequence ID" value="TQM66133.1"/>
    <property type="molecule type" value="Genomic_DNA"/>
</dbReference>
<dbReference type="AlphaFoldDB" id="A0A543I6A5"/>
<evidence type="ECO:0000313" key="2">
    <source>
        <dbReference type="Proteomes" id="UP000318331"/>
    </source>
</evidence>
<organism evidence="1 2">
    <name type="scientific">Klugiella xanthotipulae</name>
    <dbReference type="NCBI Taxonomy" id="244735"/>
    <lineage>
        <taxon>Bacteria</taxon>
        <taxon>Bacillati</taxon>
        <taxon>Actinomycetota</taxon>
        <taxon>Actinomycetes</taxon>
        <taxon>Micrococcales</taxon>
        <taxon>Microbacteriaceae</taxon>
        <taxon>Klugiella</taxon>
    </lineage>
</organism>